<feature type="domain" description="Beta-lactamase-related" evidence="2">
    <location>
        <begin position="10"/>
        <end position="248"/>
    </location>
</feature>
<dbReference type="EMBL" id="VKHS01000396">
    <property type="protein sequence ID" value="MBB0230982.1"/>
    <property type="molecule type" value="Genomic_DNA"/>
</dbReference>
<dbReference type="PANTHER" id="PTHR43283">
    <property type="entry name" value="BETA-LACTAMASE-RELATED"/>
    <property type="match status" value="1"/>
</dbReference>
<sequence length="281" mass="29713">MSIPVCVVGGTGFRSRATGGHDPDAFVETGSLTKVVTGTLLTRLAERGTVSMDDPLERWLPAPVGTGITLRHLAGHTSGLPRVPPGLRWAFNDPWRDFTDSALRDLLPGLDTLLTAPAGEREEYSNLGYAVLGAALCAAGGGRYEDLAHEHVLAPLGLESGAMTANPPTGRVLRTRGVLGRRLRPWTMDGAVLPAGGLWASCAGMGRLVTGLLVDRVLGEPAPTWQRAGRLLWHNGATRTASVFAGALSDGRWMVMHRLSGAASRTDRLAVAEFRAVLAGE</sequence>
<evidence type="ECO:0000313" key="4">
    <source>
        <dbReference type="Proteomes" id="UP000530234"/>
    </source>
</evidence>
<comment type="caution">
    <text evidence="3">The sequence shown here is derived from an EMBL/GenBank/DDBJ whole genome shotgun (WGS) entry which is preliminary data.</text>
</comment>
<dbReference type="InterPro" id="IPR012338">
    <property type="entry name" value="Beta-lactam/transpept-like"/>
</dbReference>
<dbReference type="SUPFAM" id="SSF56601">
    <property type="entry name" value="beta-lactamase/transpeptidase-like"/>
    <property type="match status" value="1"/>
</dbReference>
<keyword evidence="1 3" id="KW-0378">Hydrolase</keyword>
<dbReference type="GO" id="GO:0016787">
    <property type="term" value="F:hydrolase activity"/>
    <property type="evidence" value="ECO:0007669"/>
    <property type="project" value="UniProtKB-KW"/>
</dbReference>
<evidence type="ECO:0000259" key="2">
    <source>
        <dbReference type="Pfam" id="PF00144"/>
    </source>
</evidence>
<dbReference type="InterPro" id="IPR001466">
    <property type="entry name" value="Beta-lactam-related"/>
</dbReference>
<keyword evidence="4" id="KW-1185">Reference proteome</keyword>
<organism evidence="3 4">
    <name type="scientific">Streptomyces calidiresistens</name>
    <dbReference type="NCBI Taxonomy" id="1485586"/>
    <lineage>
        <taxon>Bacteria</taxon>
        <taxon>Bacillati</taxon>
        <taxon>Actinomycetota</taxon>
        <taxon>Actinomycetes</taxon>
        <taxon>Kitasatosporales</taxon>
        <taxon>Streptomycetaceae</taxon>
        <taxon>Streptomyces</taxon>
    </lineage>
</organism>
<dbReference type="PANTHER" id="PTHR43283:SF11">
    <property type="entry name" value="BETA-LACTAMASE-RELATED DOMAIN-CONTAINING PROTEIN"/>
    <property type="match status" value="1"/>
</dbReference>
<accession>A0A7W3T4X4</accession>
<proteinExistence type="predicted"/>
<evidence type="ECO:0000313" key="3">
    <source>
        <dbReference type="EMBL" id="MBB0230982.1"/>
    </source>
</evidence>
<gene>
    <name evidence="3" type="ORF">FOE67_16025</name>
</gene>
<protein>
    <submittedName>
        <fullName evidence="3">Serine hydrolase</fullName>
    </submittedName>
</protein>
<dbReference type="Proteomes" id="UP000530234">
    <property type="component" value="Unassembled WGS sequence"/>
</dbReference>
<evidence type="ECO:0000256" key="1">
    <source>
        <dbReference type="ARBA" id="ARBA00022801"/>
    </source>
</evidence>
<dbReference type="Pfam" id="PF00144">
    <property type="entry name" value="Beta-lactamase"/>
    <property type="match status" value="1"/>
</dbReference>
<dbReference type="AlphaFoldDB" id="A0A7W3T4X4"/>
<dbReference type="Gene3D" id="3.40.710.10">
    <property type="entry name" value="DD-peptidase/beta-lactamase superfamily"/>
    <property type="match status" value="1"/>
</dbReference>
<reference evidence="4" key="1">
    <citation type="submission" date="2019-10" db="EMBL/GenBank/DDBJ databases">
        <title>Streptomyces sp. nov., a novel actinobacterium isolated from alkaline environment.</title>
        <authorList>
            <person name="Golinska P."/>
        </authorList>
    </citation>
    <scope>NUCLEOTIDE SEQUENCE [LARGE SCALE GENOMIC DNA]</scope>
    <source>
        <strain evidence="4">DSM 42108</strain>
    </source>
</reference>
<dbReference type="InterPro" id="IPR050789">
    <property type="entry name" value="Diverse_Enzym_Activities"/>
</dbReference>
<name>A0A7W3T4X4_9ACTN</name>